<evidence type="ECO:0000256" key="8">
    <source>
        <dbReference type="ARBA" id="ARBA00023136"/>
    </source>
</evidence>
<dbReference type="HAMAP" id="MF_00275">
    <property type="entry name" value="KdpA"/>
    <property type="match status" value="1"/>
</dbReference>
<dbReference type="InterPro" id="IPR004623">
    <property type="entry name" value="KdpA"/>
</dbReference>
<evidence type="ECO:0000256" key="9">
    <source>
        <dbReference type="HAMAP-Rule" id="MF_00275"/>
    </source>
</evidence>
<feature type="transmembrane region" description="Helical" evidence="9">
    <location>
        <begin position="12"/>
        <end position="33"/>
    </location>
</feature>
<sequence>MPVMVNSILQVLVFLVILLLLTKPLGLYMYYVFNGQKTWLTPVLRPVENLIYRICGVKADEEQKWTGYTVSMLAFSLASMLFLYLLQRIQGWLPLNPQGFGAVEPNLAFNTAASFTTNTNWQAYGGEQTMSYLTQMAGLAFQNFVSAAAGIAIAVALIRGLSRKSAQALGNFWVDLTRITLYILIPICIVGALVLVSQGVVQNFQPYVEVTSLEGVKQVIAQGPVASQEIIKELGTNGGGFFNANSAHPFENPNVLTNMIEMLAILVIPAALVYTFGRSVGNTKQGWAIWAAMALLFVIGIAVAMSAEQAGNPLLTKAGANLSVTDLQAGGNMEGKEVRFGITQSALFAVVTTVASCGAVNGFHDSYTPLGGMIPMANIALGEVIFGGVGSGLYGMLLFAIIAVFIAGLMVGRTPEYLGKKIEKKEMKMAALAILVMPATILIMSAVAAVLPIGTSSIANPGPHGLSEILYAYTSGAGNNGSAFGGLAVNTPFYNWTIGFAMLLGRFLIIVPTMAIAGSMVKKKVVPAGPGTFPTTGPLFVFLLAGTVVIVGALTYFPAYSLGPIVEHLLMLSGKVF</sequence>
<gene>
    <name evidence="9" type="primary">kdpA</name>
    <name evidence="10" type="ORF">EI42_01988</name>
</gene>
<keyword evidence="6 9" id="KW-1133">Transmembrane helix</keyword>
<dbReference type="OrthoDB" id="9763796at2"/>
<feature type="transmembrane region" description="Helical" evidence="9">
    <location>
        <begin position="179"/>
        <end position="196"/>
    </location>
</feature>
<comment type="function">
    <text evidence="9">Part of the high-affinity ATP-driven potassium transport (or Kdp) system, which catalyzes the hydrolysis of ATP coupled with the electrogenic transport of potassium into the cytoplasm. This subunit binds the extracellular potassium ions and delivers the ions to the membrane domain of KdpB through an intramembrane tunnel.</text>
</comment>
<comment type="caution">
    <text evidence="10">The sequence shown here is derived from an EMBL/GenBank/DDBJ whole genome shotgun (WGS) entry which is preliminary data.</text>
</comment>
<dbReference type="Pfam" id="PF03814">
    <property type="entry name" value="KdpA"/>
    <property type="match status" value="1"/>
</dbReference>
<feature type="transmembrane region" description="Helical" evidence="9">
    <location>
        <begin position="384"/>
        <end position="409"/>
    </location>
</feature>
<evidence type="ECO:0000256" key="1">
    <source>
        <dbReference type="ARBA" id="ARBA00022448"/>
    </source>
</evidence>
<dbReference type="NCBIfam" id="TIGR00680">
    <property type="entry name" value="kdpA"/>
    <property type="match status" value="1"/>
</dbReference>
<feature type="transmembrane region" description="Helical" evidence="9">
    <location>
        <begin position="493"/>
        <end position="518"/>
    </location>
</feature>
<keyword evidence="4 9" id="KW-0812">Transmembrane</keyword>
<dbReference type="RefSeq" id="WP_111321358.1">
    <property type="nucleotide sequence ID" value="NZ_BIFX01000001.1"/>
</dbReference>
<keyword evidence="11" id="KW-1185">Reference proteome</keyword>
<protein>
    <recommendedName>
        <fullName evidence="9">Potassium-transporting ATPase potassium-binding subunit</fullName>
    </recommendedName>
    <alternativeName>
        <fullName evidence="9">ATP phosphohydrolase [potassium-transporting] A chain</fullName>
    </alternativeName>
    <alternativeName>
        <fullName evidence="9">Potassium-binding and translocating subunit A</fullName>
    </alternativeName>
    <alternativeName>
        <fullName evidence="9">Potassium-translocating ATPase A chain</fullName>
    </alternativeName>
</protein>
<comment type="similarity">
    <text evidence="9">Belongs to the KdpA family.</text>
</comment>
<evidence type="ECO:0000256" key="2">
    <source>
        <dbReference type="ARBA" id="ARBA00022475"/>
    </source>
</evidence>
<comment type="subcellular location">
    <subcellularLocation>
        <location evidence="9">Cell membrane</location>
        <topology evidence="9">Multi-pass membrane protein</topology>
    </subcellularLocation>
</comment>
<feature type="transmembrane region" description="Helical" evidence="9">
    <location>
        <begin position="430"/>
        <end position="453"/>
    </location>
</feature>
<keyword evidence="5 9" id="KW-0630">Potassium</keyword>
<feature type="transmembrane region" description="Helical" evidence="9">
    <location>
        <begin position="539"/>
        <end position="559"/>
    </location>
</feature>
<evidence type="ECO:0000256" key="4">
    <source>
        <dbReference type="ARBA" id="ARBA00022692"/>
    </source>
</evidence>
<dbReference type="AlphaFoldDB" id="A0A326U9U6"/>
<feature type="transmembrane region" description="Helical" evidence="9">
    <location>
        <begin position="65"/>
        <end position="86"/>
    </location>
</feature>
<dbReference type="PIRSF" id="PIRSF001294">
    <property type="entry name" value="K_ATPaseA"/>
    <property type="match status" value="1"/>
</dbReference>
<dbReference type="GO" id="GO:0008556">
    <property type="term" value="F:P-type potassium transmembrane transporter activity"/>
    <property type="evidence" value="ECO:0007669"/>
    <property type="project" value="InterPro"/>
</dbReference>
<evidence type="ECO:0000256" key="7">
    <source>
        <dbReference type="ARBA" id="ARBA00023065"/>
    </source>
</evidence>
<comment type="subunit">
    <text evidence="9">The system is composed of three essential subunits: KdpA, KdpB and KdpC.</text>
</comment>
<evidence type="ECO:0000256" key="5">
    <source>
        <dbReference type="ARBA" id="ARBA00022958"/>
    </source>
</evidence>
<name>A0A326U9U6_THEHA</name>
<organism evidence="10 11">
    <name type="scientific">Thermosporothrix hazakensis</name>
    <dbReference type="NCBI Taxonomy" id="644383"/>
    <lineage>
        <taxon>Bacteria</taxon>
        <taxon>Bacillati</taxon>
        <taxon>Chloroflexota</taxon>
        <taxon>Ktedonobacteria</taxon>
        <taxon>Ktedonobacterales</taxon>
        <taxon>Thermosporotrichaceae</taxon>
        <taxon>Thermosporothrix</taxon>
    </lineage>
</organism>
<keyword evidence="7 9" id="KW-0406">Ion transport</keyword>
<evidence type="ECO:0000313" key="11">
    <source>
        <dbReference type="Proteomes" id="UP000248806"/>
    </source>
</evidence>
<proteinExistence type="inferred from homology"/>
<keyword evidence="3 9" id="KW-0633">Potassium transport</keyword>
<feature type="transmembrane region" description="Helical" evidence="9">
    <location>
        <begin position="346"/>
        <end position="364"/>
    </location>
</feature>
<dbReference type="PANTHER" id="PTHR30607">
    <property type="entry name" value="POTASSIUM-TRANSPORTING ATPASE A CHAIN"/>
    <property type="match status" value="1"/>
</dbReference>
<dbReference type="GO" id="GO:0005886">
    <property type="term" value="C:plasma membrane"/>
    <property type="evidence" value="ECO:0007669"/>
    <property type="project" value="UniProtKB-SubCell"/>
</dbReference>
<dbReference type="PANTHER" id="PTHR30607:SF2">
    <property type="entry name" value="POTASSIUM-TRANSPORTING ATPASE POTASSIUM-BINDING SUBUNIT"/>
    <property type="match status" value="1"/>
</dbReference>
<keyword evidence="8 9" id="KW-0472">Membrane</keyword>
<feature type="transmembrane region" description="Helical" evidence="9">
    <location>
        <begin position="255"/>
        <end position="275"/>
    </location>
</feature>
<dbReference type="GO" id="GO:0030955">
    <property type="term" value="F:potassium ion binding"/>
    <property type="evidence" value="ECO:0007669"/>
    <property type="project" value="UniProtKB-UniRule"/>
</dbReference>
<reference evidence="10 11" key="1">
    <citation type="submission" date="2018-06" db="EMBL/GenBank/DDBJ databases">
        <title>Genomic Encyclopedia of Archaeal and Bacterial Type Strains, Phase II (KMG-II): from individual species to whole genera.</title>
        <authorList>
            <person name="Goeker M."/>
        </authorList>
    </citation>
    <scope>NUCLEOTIDE SEQUENCE [LARGE SCALE GENOMIC DNA]</scope>
    <source>
        <strain evidence="10 11">ATCC BAA-1881</strain>
    </source>
</reference>
<evidence type="ECO:0000313" key="10">
    <source>
        <dbReference type="EMBL" id="PZW31963.1"/>
    </source>
</evidence>
<evidence type="ECO:0000256" key="3">
    <source>
        <dbReference type="ARBA" id="ARBA00022538"/>
    </source>
</evidence>
<dbReference type="EMBL" id="QKUF01000005">
    <property type="protein sequence ID" value="PZW31963.1"/>
    <property type="molecule type" value="Genomic_DNA"/>
</dbReference>
<evidence type="ECO:0000256" key="6">
    <source>
        <dbReference type="ARBA" id="ARBA00022989"/>
    </source>
</evidence>
<keyword evidence="1 9" id="KW-0813">Transport</keyword>
<keyword evidence="2 9" id="KW-1003">Cell membrane</keyword>
<feature type="transmembrane region" description="Helical" evidence="9">
    <location>
        <begin position="287"/>
        <end position="307"/>
    </location>
</feature>
<feature type="transmembrane region" description="Helical" evidence="9">
    <location>
        <begin position="139"/>
        <end position="159"/>
    </location>
</feature>
<accession>A0A326U9U6</accession>
<dbReference type="Proteomes" id="UP000248806">
    <property type="component" value="Unassembled WGS sequence"/>
</dbReference>